<keyword evidence="1" id="KW-0547">Nucleotide-binding</keyword>
<dbReference type="Pfam" id="PF14375">
    <property type="entry name" value="Cys_rich_CWC"/>
    <property type="match status" value="1"/>
</dbReference>
<dbReference type="InterPro" id="IPR032720">
    <property type="entry name" value="Cys_rich_CWC"/>
</dbReference>
<evidence type="ECO:0000313" key="1">
    <source>
        <dbReference type="EMBL" id="AWI52963.1"/>
    </source>
</evidence>
<gene>
    <name evidence="1" type="ORF">DEH84_05625</name>
</gene>
<sequence length="78" mass="7886">MKPPTADAMNDAVCPLCGGPNGCALSGARSLDAPCWCKSVAFSPALLARVPRDKRGLACICQRCATAGGLPAATPADR</sequence>
<keyword evidence="1" id="KW-0347">Helicase</keyword>
<dbReference type="KEGG" id="aon:DEH84_05625"/>
<dbReference type="EMBL" id="CP029210">
    <property type="protein sequence ID" value="AWI52963.1"/>
    <property type="molecule type" value="Genomic_DNA"/>
</dbReference>
<keyword evidence="2" id="KW-1185">Reference proteome</keyword>
<reference evidence="1 2" key="1">
    <citation type="submission" date="2018-05" db="EMBL/GenBank/DDBJ databases">
        <title>complete genome sequence of Aquabacterium olei NBRC 110486.</title>
        <authorList>
            <person name="Tang B."/>
            <person name="Chang J."/>
            <person name="Zhang L."/>
            <person name="Yang H."/>
        </authorList>
    </citation>
    <scope>NUCLEOTIDE SEQUENCE [LARGE SCALE GENOMIC DNA]</scope>
    <source>
        <strain evidence="1 2">NBRC 110486</strain>
    </source>
</reference>
<name>A0A2U8FPM3_9BURK</name>
<proteinExistence type="predicted"/>
<accession>A0A2U8FPM3</accession>
<keyword evidence="1" id="KW-0067">ATP-binding</keyword>
<dbReference type="RefSeq" id="WP_109035540.1">
    <property type="nucleotide sequence ID" value="NZ_CP029210.1"/>
</dbReference>
<dbReference type="Proteomes" id="UP000244892">
    <property type="component" value="Chromosome"/>
</dbReference>
<evidence type="ECO:0000313" key="2">
    <source>
        <dbReference type="Proteomes" id="UP000244892"/>
    </source>
</evidence>
<dbReference type="OrthoDB" id="331868at2"/>
<dbReference type="AlphaFoldDB" id="A0A2U8FPM3"/>
<protein>
    <submittedName>
        <fullName evidence="1">Helicase</fullName>
    </submittedName>
</protein>
<organism evidence="1 2">
    <name type="scientific">Aquabacterium olei</name>
    <dbReference type="NCBI Taxonomy" id="1296669"/>
    <lineage>
        <taxon>Bacteria</taxon>
        <taxon>Pseudomonadati</taxon>
        <taxon>Pseudomonadota</taxon>
        <taxon>Betaproteobacteria</taxon>
        <taxon>Burkholderiales</taxon>
        <taxon>Aquabacterium</taxon>
    </lineage>
</organism>
<dbReference type="GO" id="GO:0004386">
    <property type="term" value="F:helicase activity"/>
    <property type="evidence" value="ECO:0007669"/>
    <property type="project" value="UniProtKB-KW"/>
</dbReference>
<keyword evidence="1" id="KW-0378">Hydrolase</keyword>